<evidence type="ECO:0000313" key="1">
    <source>
        <dbReference type="EMBL" id="KKM76065.1"/>
    </source>
</evidence>
<reference evidence="1" key="1">
    <citation type="journal article" date="2015" name="Nature">
        <title>Complex archaea that bridge the gap between prokaryotes and eukaryotes.</title>
        <authorList>
            <person name="Spang A."/>
            <person name="Saw J.H."/>
            <person name="Jorgensen S.L."/>
            <person name="Zaremba-Niedzwiedzka K."/>
            <person name="Martijn J."/>
            <person name="Lind A.E."/>
            <person name="van Eijk R."/>
            <person name="Schleper C."/>
            <person name="Guy L."/>
            <person name="Ettema T.J."/>
        </authorList>
    </citation>
    <scope>NUCLEOTIDE SEQUENCE</scope>
</reference>
<organism evidence="1">
    <name type="scientific">marine sediment metagenome</name>
    <dbReference type="NCBI Taxonomy" id="412755"/>
    <lineage>
        <taxon>unclassified sequences</taxon>
        <taxon>metagenomes</taxon>
        <taxon>ecological metagenomes</taxon>
    </lineage>
</organism>
<name>A0A0F9MH92_9ZZZZ</name>
<gene>
    <name evidence="1" type="ORF">LCGC14_1383800</name>
</gene>
<dbReference type="EMBL" id="LAZR01008869">
    <property type="protein sequence ID" value="KKM76065.1"/>
    <property type="molecule type" value="Genomic_DNA"/>
</dbReference>
<sequence>MEFGKYIIVAMANIELAIMFDSMISHDDLLRSFHKDSIVSAGMFTVGAESSENDDKDISVDVFGESVTLKKKVRKGQDEILIKRVLRKALL</sequence>
<accession>A0A0F9MH92</accession>
<proteinExistence type="predicted"/>
<protein>
    <submittedName>
        <fullName evidence="1">Uncharacterized protein</fullName>
    </submittedName>
</protein>
<dbReference type="AlphaFoldDB" id="A0A0F9MH92"/>
<comment type="caution">
    <text evidence="1">The sequence shown here is derived from an EMBL/GenBank/DDBJ whole genome shotgun (WGS) entry which is preliminary data.</text>
</comment>